<feature type="region of interest" description="Disordered" evidence="1">
    <location>
        <begin position="23"/>
        <end position="115"/>
    </location>
</feature>
<evidence type="ECO:0000313" key="2">
    <source>
        <dbReference type="EMBL" id="MEF3117009.1"/>
    </source>
</evidence>
<gene>
    <name evidence="2" type="ORF">RB636_27945</name>
</gene>
<organism evidence="2 3">
    <name type="scientific">Streptomyces chrestomyceticus</name>
    <dbReference type="NCBI Taxonomy" id="68185"/>
    <lineage>
        <taxon>Bacteria</taxon>
        <taxon>Bacillati</taxon>
        <taxon>Actinomycetota</taxon>
        <taxon>Actinomycetes</taxon>
        <taxon>Kitasatosporales</taxon>
        <taxon>Streptomycetaceae</taxon>
        <taxon>Streptomyces</taxon>
    </lineage>
</organism>
<feature type="compositionally biased region" description="Low complexity" evidence="1">
    <location>
        <begin position="34"/>
        <end position="46"/>
    </location>
</feature>
<evidence type="ECO:0000256" key="1">
    <source>
        <dbReference type="SAM" id="MobiDB-lite"/>
    </source>
</evidence>
<feature type="compositionally biased region" description="Polar residues" evidence="1">
    <location>
        <begin position="23"/>
        <end position="33"/>
    </location>
</feature>
<sequence>MGEKRSPLSDRWFLDQIAVVMQQFQRAQPDSQVPDTPDAPGAPGAPRHSGHEDLTARAARLSAQRARLEQEEAALQADVERLNHAPAPAPGSDSGPSSGPAPRPPRSAPVPDLDISADDLTLTEAGRIRRAYKITEAALPRLVLEAAADGLDAPAIARGLAVTPSYVYRILRERVRYSWRLDVRDGGTWAVRSSGQDVVHRALGSETRLAEELLAESGADRVLLWEGARTTDAKAILDLARPEGA</sequence>
<dbReference type="RefSeq" id="WP_331788541.1">
    <property type="nucleotide sequence ID" value="NZ_JAVFKM010000015.1"/>
</dbReference>
<name>A0ABU7X117_9ACTN</name>
<comment type="caution">
    <text evidence="2">The sequence shown here is derived from an EMBL/GenBank/DDBJ whole genome shotgun (WGS) entry which is preliminary data.</text>
</comment>
<keyword evidence="3" id="KW-1185">Reference proteome</keyword>
<dbReference type="EMBL" id="JAVFKM010000015">
    <property type="protein sequence ID" value="MEF3117009.1"/>
    <property type="molecule type" value="Genomic_DNA"/>
</dbReference>
<proteinExistence type="predicted"/>
<evidence type="ECO:0000313" key="3">
    <source>
        <dbReference type="Proteomes" id="UP001348265"/>
    </source>
</evidence>
<dbReference type="Proteomes" id="UP001348265">
    <property type="component" value="Unassembled WGS sequence"/>
</dbReference>
<feature type="compositionally biased region" description="Pro residues" evidence="1">
    <location>
        <begin position="99"/>
        <end position="108"/>
    </location>
</feature>
<accession>A0ABU7X117</accession>
<feature type="compositionally biased region" description="Low complexity" evidence="1">
    <location>
        <begin position="56"/>
        <end position="65"/>
    </location>
</feature>
<protein>
    <submittedName>
        <fullName evidence="2">Uncharacterized protein</fullName>
    </submittedName>
</protein>
<reference evidence="2 3" key="1">
    <citation type="submission" date="2023-08" db="EMBL/GenBank/DDBJ databases">
        <authorList>
            <person name="Sharma P."/>
            <person name="Verma V."/>
            <person name="Mohan M.K."/>
            <person name="Dubey A.K."/>
        </authorList>
    </citation>
    <scope>NUCLEOTIDE SEQUENCE [LARGE SCALE GENOMIC DNA]</scope>
    <source>
        <strain evidence="2 3">ADP4</strain>
    </source>
</reference>